<comment type="caution">
    <text evidence="2">The sequence shown here is derived from an EMBL/GenBank/DDBJ whole genome shotgun (WGS) entry which is preliminary data.</text>
</comment>
<dbReference type="PANTHER" id="PTHR21485:SF3">
    <property type="entry name" value="N-ACYLNEURAMINATE CYTIDYLYLTRANSFERASE"/>
    <property type="match status" value="1"/>
</dbReference>
<dbReference type="AlphaFoldDB" id="A0AAE1NSA5"/>
<dbReference type="EMBL" id="JAWZYT010004111">
    <property type="protein sequence ID" value="KAK4295284.1"/>
    <property type="molecule type" value="Genomic_DNA"/>
</dbReference>
<dbReference type="InterPro" id="IPR029044">
    <property type="entry name" value="Nucleotide-diphossugar_trans"/>
</dbReference>
<dbReference type="EMBL" id="JAWZYT010005514">
    <property type="protein sequence ID" value="KAK4290333.1"/>
    <property type="molecule type" value="Genomic_DNA"/>
</dbReference>
<evidence type="ECO:0000313" key="3">
    <source>
        <dbReference type="Proteomes" id="UP001292094"/>
    </source>
</evidence>
<proteinExistence type="predicted"/>
<name>A0AAE1NSA5_9EUCA</name>
<protein>
    <recommendedName>
        <fullName evidence="4">N-acylneuraminate cytidylyltransferase</fullName>
    </recommendedName>
</protein>
<sequence length="228" mass="25421">MAECDMAGLVLARGGSKGIPGKNLTVLGGKPILLRCLEVMHKAKCLSRVWVSTDDVAVEECAKQGGACVHRRASYTATDDASSLCAVQEFLKCHPEVCMVCLVQCTSPFLRPHYLRAGVARLVAGDLDSVFSVTRKRLLRWSEGNPTQALNFDPWQRPRRQDWDGELYENGMFYIAKAEVIMRGLLQGERSSYIEIPEEDSLEIDTPVDLIVAETWLAQRTTREDEST</sequence>
<organism evidence="2 3">
    <name type="scientific">Petrolisthes manimaculis</name>
    <dbReference type="NCBI Taxonomy" id="1843537"/>
    <lineage>
        <taxon>Eukaryota</taxon>
        <taxon>Metazoa</taxon>
        <taxon>Ecdysozoa</taxon>
        <taxon>Arthropoda</taxon>
        <taxon>Crustacea</taxon>
        <taxon>Multicrustacea</taxon>
        <taxon>Malacostraca</taxon>
        <taxon>Eumalacostraca</taxon>
        <taxon>Eucarida</taxon>
        <taxon>Decapoda</taxon>
        <taxon>Pleocyemata</taxon>
        <taxon>Anomura</taxon>
        <taxon>Galatheoidea</taxon>
        <taxon>Porcellanidae</taxon>
        <taxon>Petrolisthes</taxon>
    </lineage>
</organism>
<accession>A0AAE1NSA5</accession>
<evidence type="ECO:0000313" key="2">
    <source>
        <dbReference type="EMBL" id="KAK4295284.1"/>
    </source>
</evidence>
<dbReference type="CDD" id="cd02513">
    <property type="entry name" value="CMP-NeuAc_Synthase"/>
    <property type="match status" value="1"/>
</dbReference>
<reference evidence="2" key="1">
    <citation type="submission" date="2023-11" db="EMBL/GenBank/DDBJ databases">
        <title>Genome assemblies of two species of porcelain crab, Petrolisthes cinctipes and Petrolisthes manimaculis (Anomura: Porcellanidae).</title>
        <authorList>
            <person name="Angst P."/>
        </authorList>
    </citation>
    <scope>NUCLEOTIDE SEQUENCE</scope>
    <source>
        <strain evidence="2">PB745_02</strain>
        <tissue evidence="2">Gill</tissue>
    </source>
</reference>
<dbReference type="InterPro" id="IPR050793">
    <property type="entry name" value="CMP-NeuNAc_synthase"/>
</dbReference>
<evidence type="ECO:0000313" key="1">
    <source>
        <dbReference type="EMBL" id="KAK4290333.1"/>
    </source>
</evidence>
<evidence type="ECO:0008006" key="4">
    <source>
        <dbReference type="Google" id="ProtNLM"/>
    </source>
</evidence>
<dbReference type="InterPro" id="IPR003329">
    <property type="entry name" value="Cytidylyl_trans"/>
</dbReference>
<dbReference type="Pfam" id="PF02348">
    <property type="entry name" value="CTP_transf_3"/>
    <property type="match status" value="1"/>
</dbReference>
<dbReference type="PANTHER" id="PTHR21485">
    <property type="entry name" value="HAD SUPERFAMILY MEMBERS CMAS AND KDSC"/>
    <property type="match status" value="1"/>
</dbReference>
<dbReference type="SUPFAM" id="SSF53448">
    <property type="entry name" value="Nucleotide-diphospho-sugar transferases"/>
    <property type="match status" value="1"/>
</dbReference>
<keyword evidence="3" id="KW-1185">Reference proteome</keyword>
<gene>
    <name evidence="2" type="ORF">Pmani_032146</name>
    <name evidence="1" type="ORF">Pmani_036755</name>
</gene>
<dbReference type="GO" id="GO:0008781">
    <property type="term" value="F:N-acylneuraminate cytidylyltransferase activity"/>
    <property type="evidence" value="ECO:0007669"/>
    <property type="project" value="TreeGrafter"/>
</dbReference>
<dbReference type="Gene3D" id="3.90.550.10">
    <property type="entry name" value="Spore Coat Polysaccharide Biosynthesis Protein SpsA, Chain A"/>
    <property type="match status" value="1"/>
</dbReference>
<dbReference type="Proteomes" id="UP001292094">
    <property type="component" value="Unassembled WGS sequence"/>
</dbReference>